<evidence type="ECO:0000313" key="3">
    <source>
        <dbReference type="EMBL" id="HDA28770.1"/>
    </source>
</evidence>
<dbReference type="AlphaFoldDB" id="A0A480HWQ9"/>
<name>A0A480HWQ9_PIG</name>
<reference evidence="3" key="1">
    <citation type="journal article" date="2019" name="PeerJ">
        <title>Genes of the pig, Sus scrofa, reconstructed with EvidentialGene.</title>
        <authorList>
            <person name="Gilbert D.G."/>
        </authorList>
    </citation>
    <scope>NUCLEOTIDE SEQUENCE</scope>
</reference>
<feature type="chain" id="PRO_5036354830" evidence="2">
    <location>
        <begin position="41"/>
        <end position="366"/>
    </location>
</feature>
<dbReference type="EMBL" id="DQIR01078551">
    <property type="protein sequence ID" value="HDA34027.1"/>
    <property type="molecule type" value="Transcribed_RNA"/>
</dbReference>
<accession>A0A480HWQ9</accession>
<feature type="region of interest" description="Disordered" evidence="1">
    <location>
        <begin position="206"/>
        <end position="235"/>
    </location>
</feature>
<organism evidence="3">
    <name type="scientific">Sus scrofa</name>
    <name type="common">Pig</name>
    <dbReference type="NCBI Taxonomy" id="9823"/>
    <lineage>
        <taxon>Eukaryota</taxon>
        <taxon>Metazoa</taxon>
        <taxon>Chordata</taxon>
        <taxon>Craniata</taxon>
        <taxon>Vertebrata</taxon>
        <taxon>Euteleostomi</taxon>
        <taxon>Mammalia</taxon>
        <taxon>Eutheria</taxon>
        <taxon>Laurasiatheria</taxon>
        <taxon>Artiodactyla</taxon>
        <taxon>Suina</taxon>
        <taxon>Suidae</taxon>
        <taxon>Sus</taxon>
    </lineage>
</organism>
<keyword evidence="2" id="KW-0732">Signal</keyword>
<proteinExistence type="predicted"/>
<evidence type="ECO:0000256" key="1">
    <source>
        <dbReference type="SAM" id="MobiDB-lite"/>
    </source>
</evidence>
<protein>
    <submittedName>
        <fullName evidence="3">Phospholipid phosphatase 3 isoform X1</fullName>
    </submittedName>
</protein>
<evidence type="ECO:0000256" key="2">
    <source>
        <dbReference type="SAM" id="SignalP"/>
    </source>
</evidence>
<feature type="signal peptide" evidence="2">
    <location>
        <begin position="1"/>
        <end position="40"/>
    </location>
</feature>
<dbReference type="EMBL" id="DQIR01073294">
    <property type="protein sequence ID" value="HDA28770.1"/>
    <property type="molecule type" value="Transcribed_RNA"/>
</dbReference>
<sequence length="366" mass="39019">MAREEGLPGFLDFAVLASTLVVLDVAFGAVDLAEIGVADAQEVRTQAPYGDLGNVREGLADGTAEEEAAHLLIEGCHIGILDCRPGLLLQVIDAVEFPRDDREDGDHNAHSAEHSIIDCLPGFQRVLDGLVIAIKTPVVRLDGACLDDDEGQARHEEAEEVQADEQHPLAAALPRVVIERRAAAVLALRDDSLVVLVVLHGAGQDAPRLQPHTQTPGSPPDRGFSGRGGRVRPRCPASKGRRWCFLLPGAPPLFLSQPRIVRKSKGKRVNSRAETSAALRCSGRAELACPCAKQRGGSAGARPPSSAAGCLMNGSCAEPSHLGALPQLLLSSSSCCCCCCCCCCRRRRRRCDRLGLFSALLFHEVL</sequence>